<evidence type="ECO:0000313" key="3">
    <source>
        <dbReference type="Proteomes" id="UP000038009"/>
    </source>
</evidence>
<protein>
    <submittedName>
        <fullName evidence="2">Uncharacterized protein</fullName>
    </submittedName>
</protein>
<feature type="region of interest" description="Disordered" evidence="1">
    <location>
        <begin position="169"/>
        <end position="205"/>
    </location>
</feature>
<evidence type="ECO:0000256" key="1">
    <source>
        <dbReference type="SAM" id="MobiDB-lite"/>
    </source>
</evidence>
<keyword evidence="3" id="KW-1185">Reference proteome</keyword>
<comment type="caution">
    <text evidence="2">The sequence shown here is derived from an EMBL/GenBank/DDBJ whole genome shotgun (WGS) entry which is preliminary data.</text>
</comment>
<reference evidence="2 3" key="1">
    <citation type="journal article" date="2015" name="PLoS Pathog.">
        <title>Leptomonas seymouri: Adaptations to the Dixenous Life Cycle Analyzed by Genome Sequencing, Transcriptome Profiling and Co-infection with Leishmania donovani.</title>
        <authorList>
            <person name="Kraeva N."/>
            <person name="Butenko A."/>
            <person name="Hlavacova J."/>
            <person name="Kostygov A."/>
            <person name="Myskova J."/>
            <person name="Grybchuk D."/>
            <person name="Lestinova T."/>
            <person name="Votypka J."/>
            <person name="Volf P."/>
            <person name="Opperdoes F."/>
            <person name="Flegontov P."/>
            <person name="Lukes J."/>
            <person name="Yurchenko V."/>
        </authorList>
    </citation>
    <scope>NUCLEOTIDE SEQUENCE [LARGE SCALE GENOMIC DNA]</scope>
    <source>
        <strain evidence="2 3">ATCC 30220</strain>
    </source>
</reference>
<feature type="compositionally biased region" description="Basic and acidic residues" evidence="1">
    <location>
        <begin position="184"/>
        <end position="193"/>
    </location>
</feature>
<dbReference type="EMBL" id="LJSK01000072">
    <property type="protein sequence ID" value="KPI87845.1"/>
    <property type="molecule type" value="Genomic_DNA"/>
</dbReference>
<sequence>MGNCCGSASDMAGATPLDTPQRGRHGNALPSSCTPHQRNNAKPQKLGNHDSQKNNKGQRDLPTAPGKPDAHARHSSGHNGIRSEPSGITIGCMPTRTATAAGTAAHTNLSAGTVPVFSQFRSRTCEGTDVFLSDVFNVSESSSSTSAVDLDALSTSFVDVSQATLPARHHHDRTYSEIDTTSDGGERSMDCATRRRSQSRATDRSRLHRLLNSEAEVRASLTQMYLAQHRRTLLCFVKEQGVLQMIIKRREFLDAHTSLCLCWLLACERAGRASVAREWWVERTLLAQRAAAGTVVTSDPFTEASDGAKHEDSAMHFTSNTGREEEVLSSNELTEEGEEHVGARSPSVRFAASAAATVAETSRKAHSMPCASRLFMADNSDTRSSSVFVAARRSVSSPHLQPQSRGAVRRVASAQHAFRDRLPHMQKLHTPVGDNL</sequence>
<feature type="region of interest" description="Disordered" evidence="1">
    <location>
        <begin position="1"/>
        <end position="91"/>
    </location>
</feature>
<evidence type="ECO:0000313" key="2">
    <source>
        <dbReference type="EMBL" id="KPI87845.1"/>
    </source>
</evidence>
<proteinExistence type="predicted"/>
<dbReference type="VEuPathDB" id="TriTrypDB:Lsey_0072_0220"/>
<feature type="compositionally biased region" description="Polar residues" evidence="1">
    <location>
        <begin position="29"/>
        <end position="42"/>
    </location>
</feature>
<feature type="compositionally biased region" description="Basic and acidic residues" evidence="1">
    <location>
        <begin position="47"/>
        <end position="59"/>
    </location>
</feature>
<organism evidence="2 3">
    <name type="scientific">Leptomonas seymouri</name>
    <dbReference type="NCBI Taxonomy" id="5684"/>
    <lineage>
        <taxon>Eukaryota</taxon>
        <taxon>Discoba</taxon>
        <taxon>Euglenozoa</taxon>
        <taxon>Kinetoplastea</taxon>
        <taxon>Metakinetoplastina</taxon>
        <taxon>Trypanosomatida</taxon>
        <taxon>Trypanosomatidae</taxon>
        <taxon>Leishmaniinae</taxon>
        <taxon>Leptomonas</taxon>
    </lineage>
</organism>
<gene>
    <name evidence="2" type="ORF">ABL78_3072</name>
</gene>
<accession>A0A0N1I012</accession>
<name>A0A0N1I012_LEPSE</name>
<dbReference type="OrthoDB" id="265489at2759"/>
<dbReference type="Proteomes" id="UP000038009">
    <property type="component" value="Unassembled WGS sequence"/>
</dbReference>
<dbReference type="AlphaFoldDB" id="A0A0N1I012"/>